<dbReference type="InterPro" id="IPR036291">
    <property type="entry name" value="NAD(P)-bd_dom_sf"/>
</dbReference>
<keyword evidence="3" id="KW-0520">NAD</keyword>
<dbReference type="NCBIfam" id="NF009467">
    <property type="entry name" value="PRK12826.1-3"/>
    <property type="match status" value="1"/>
</dbReference>
<evidence type="ECO:0000256" key="2">
    <source>
        <dbReference type="ARBA" id="ARBA00023002"/>
    </source>
</evidence>
<organism evidence="4 5">
    <name type="scientific">Mycobacterium parascrofulaceum ATCC BAA-614</name>
    <dbReference type="NCBI Taxonomy" id="525368"/>
    <lineage>
        <taxon>Bacteria</taxon>
        <taxon>Bacillati</taxon>
        <taxon>Actinomycetota</taxon>
        <taxon>Actinomycetes</taxon>
        <taxon>Mycobacteriales</taxon>
        <taxon>Mycobacteriaceae</taxon>
        <taxon>Mycobacterium</taxon>
        <taxon>Mycobacterium simiae complex</taxon>
    </lineage>
</organism>
<dbReference type="EMBL" id="ADNV01000073">
    <property type="protein sequence ID" value="EFG79381.1"/>
    <property type="molecule type" value="Genomic_DNA"/>
</dbReference>
<dbReference type="Proteomes" id="UP000003653">
    <property type="component" value="Unassembled WGS sequence"/>
</dbReference>
<dbReference type="Pfam" id="PF13561">
    <property type="entry name" value="adh_short_C2"/>
    <property type="match status" value="1"/>
</dbReference>
<keyword evidence="2 4" id="KW-0560">Oxidoreductase</keyword>
<dbReference type="InterPro" id="IPR023985">
    <property type="entry name" value="SDR_subfam_1"/>
</dbReference>
<keyword evidence="5" id="KW-1185">Reference proteome</keyword>
<evidence type="ECO:0000313" key="5">
    <source>
        <dbReference type="Proteomes" id="UP000003653"/>
    </source>
</evidence>
<dbReference type="Gene3D" id="3.40.50.720">
    <property type="entry name" value="NAD(P)-binding Rossmann-like Domain"/>
    <property type="match status" value="1"/>
</dbReference>
<dbReference type="EC" id="1.1.1.275" evidence="4"/>
<name>D5P3I4_9MYCO</name>
<dbReference type="PANTHER" id="PTHR24321">
    <property type="entry name" value="DEHYDROGENASES, SHORT CHAIN"/>
    <property type="match status" value="1"/>
</dbReference>
<evidence type="ECO:0000256" key="3">
    <source>
        <dbReference type="ARBA" id="ARBA00023027"/>
    </source>
</evidence>
<dbReference type="GO" id="GO:0033702">
    <property type="term" value="F:(+)-trans-carveol dehydrogenase activity"/>
    <property type="evidence" value="ECO:0007669"/>
    <property type="project" value="UniProtKB-EC"/>
</dbReference>
<dbReference type="FunFam" id="3.40.50.720:FF:000084">
    <property type="entry name" value="Short-chain dehydrogenase reductase"/>
    <property type="match status" value="1"/>
</dbReference>
<comment type="caution">
    <text evidence="4">The sequence shown here is derived from an EMBL/GenBank/DDBJ whole genome shotgun (WGS) entry which is preliminary data.</text>
</comment>
<evidence type="ECO:0000313" key="4">
    <source>
        <dbReference type="EMBL" id="EFG79381.1"/>
    </source>
</evidence>
<comment type="similarity">
    <text evidence="1">Belongs to the short-chain dehydrogenases/reductases (SDR) family.</text>
</comment>
<dbReference type="PRINTS" id="PR00080">
    <property type="entry name" value="SDRFAMILY"/>
</dbReference>
<dbReference type="PRINTS" id="PR00081">
    <property type="entry name" value="GDHRDH"/>
</dbReference>
<dbReference type="AlphaFoldDB" id="D5P3I4"/>
<dbReference type="SUPFAM" id="SSF51735">
    <property type="entry name" value="NAD(P)-binding Rossmann-fold domains"/>
    <property type="match status" value="1"/>
</dbReference>
<dbReference type="eggNOG" id="COG1028">
    <property type="taxonomic scope" value="Bacteria"/>
</dbReference>
<dbReference type="InterPro" id="IPR002347">
    <property type="entry name" value="SDR_fam"/>
</dbReference>
<proteinExistence type="inferred from homology"/>
<accession>D5P3I4</accession>
<dbReference type="CDD" id="cd05233">
    <property type="entry name" value="SDR_c"/>
    <property type="match status" value="1"/>
</dbReference>
<evidence type="ECO:0000256" key="1">
    <source>
        <dbReference type="ARBA" id="ARBA00006484"/>
    </source>
</evidence>
<reference evidence="4 5" key="1">
    <citation type="submission" date="2010-04" db="EMBL/GenBank/DDBJ databases">
        <authorList>
            <person name="Muzny D."/>
            <person name="Qin X."/>
            <person name="Deng J."/>
            <person name="Jiang H."/>
            <person name="Liu Y."/>
            <person name="Qu J."/>
            <person name="Song X.-Z."/>
            <person name="Zhang L."/>
            <person name="Thornton R."/>
            <person name="Coyle M."/>
            <person name="Francisco L."/>
            <person name="Jackson L."/>
            <person name="Javaid M."/>
            <person name="Korchina V."/>
            <person name="Kovar C."/>
            <person name="Mata R."/>
            <person name="Mathew T."/>
            <person name="Ngo R."/>
            <person name="Nguyen L."/>
            <person name="Nguyen N."/>
            <person name="Okwuonu G."/>
            <person name="Ongeri F."/>
            <person name="Pham C."/>
            <person name="Simmons D."/>
            <person name="Wilczek-Boney K."/>
            <person name="Hale W."/>
            <person name="Jakkamsetti A."/>
            <person name="Pham P."/>
            <person name="Ruth R."/>
            <person name="San Lucas F."/>
            <person name="Warren J."/>
            <person name="Zhang J."/>
            <person name="Zhao Z."/>
            <person name="Zhou C."/>
            <person name="Zhu D."/>
            <person name="Lee S."/>
            <person name="Bess C."/>
            <person name="Blankenburg K."/>
            <person name="Forbes L."/>
            <person name="Fu Q."/>
            <person name="Gubbala S."/>
            <person name="Hirani K."/>
            <person name="Jayaseelan J.C."/>
            <person name="Lara F."/>
            <person name="Munidasa M."/>
            <person name="Palculict T."/>
            <person name="Patil S."/>
            <person name="Pu L.-L."/>
            <person name="Saada N."/>
            <person name="Tang L."/>
            <person name="Weissenberger G."/>
            <person name="Zhu Y."/>
            <person name="Hemphill L."/>
            <person name="Shang Y."/>
            <person name="Youmans B."/>
            <person name="Ayvaz T."/>
            <person name="Ross M."/>
            <person name="Santibanez J."/>
            <person name="Aqrawi P."/>
            <person name="Gross S."/>
            <person name="Joshi V."/>
            <person name="Fowler G."/>
            <person name="Nazareth L."/>
            <person name="Reid J."/>
            <person name="Worley K."/>
            <person name="Petrosino J."/>
            <person name="Highlander S."/>
            <person name="Gibbs R."/>
        </authorList>
    </citation>
    <scope>NUCLEOTIDE SEQUENCE [LARGE SCALE GENOMIC DNA]</scope>
    <source>
        <strain evidence="4 5">ATCC BAA-614</strain>
    </source>
</reference>
<sequence>MGNPADSGAEMTGRVEGKVAFVSGAARGQGRSHAVRLAQEGADIIAIDVCGPIENLAYPHSTPEDLAETADLVKAEDRRIVTAQVDVRDYEALQAAVDGGVEQLGRLDIIVANAGVGTDGRKLHKIRENVWQDMIDINLTGVWHTVKAGVPHILSGGRGGSIVLTSSVGGRKAYPNTGHYIAAKHGVIGLMRAFAVELGPHMIRVNSVLPTQVSTTMVMNDNTFRLFRPDLENPGPDDFAPISQMMHTLPVPWVDAADISNAVLFLASDEARYVTGVSLPVDAGSLLK</sequence>
<dbReference type="PANTHER" id="PTHR24321:SF8">
    <property type="entry name" value="ESTRADIOL 17-BETA-DEHYDROGENASE 8-RELATED"/>
    <property type="match status" value="1"/>
</dbReference>
<dbReference type="HOGENOM" id="CLU_010194_1_0_11"/>
<gene>
    <name evidence="4" type="ORF">HMPREF0591_0728</name>
</gene>
<protein>
    <submittedName>
        <fullName evidence="4">Oxidoreductase, SDR family</fullName>
        <ecNumber evidence="4">1.1.1.275</ecNumber>
    </submittedName>
</protein>
<dbReference type="NCBIfam" id="TIGR03971">
    <property type="entry name" value="SDR_subfam_1"/>
    <property type="match status" value="1"/>
</dbReference>